<protein>
    <recommendedName>
        <fullName evidence="2">MOSC domain-containing protein</fullName>
    </recommendedName>
</protein>
<keyword evidence="4" id="KW-1185">Reference proteome</keyword>
<feature type="transmembrane region" description="Helical" evidence="1">
    <location>
        <begin position="151"/>
        <end position="169"/>
    </location>
</feature>
<evidence type="ECO:0000313" key="3">
    <source>
        <dbReference type="EMBL" id="PKS08929.1"/>
    </source>
</evidence>
<keyword evidence="1" id="KW-0472">Membrane</keyword>
<name>A0A2N3N913_9PEZI</name>
<dbReference type="OrthoDB" id="17255at2759"/>
<dbReference type="Proteomes" id="UP000233524">
    <property type="component" value="Unassembled WGS sequence"/>
</dbReference>
<dbReference type="SUPFAM" id="SSF50800">
    <property type="entry name" value="PK beta-barrel domain-like"/>
    <property type="match status" value="1"/>
</dbReference>
<feature type="transmembrane region" description="Helical" evidence="1">
    <location>
        <begin position="195"/>
        <end position="219"/>
    </location>
</feature>
<dbReference type="Pfam" id="PF03473">
    <property type="entry name" value="MOSC"/>
    <property type="match status" value="1"/>
</dbReference>
<evidence type="ECO:0000256" key="1">
    <source>
        <dbReference type="SAM" id="Phobius"/>
    </source>
</evidence>
<dbReference type="PROSITE" id="PS51340">
    <property type="entry name" value="MOSC"/>
    <property type="match status" value="1"/>
</dbReference>
<dbReference type="GO" id="GO:0030151">
    <property type="term" value="F:molybdenum ion binding"/>
    <property type="evidence" value="ECO:0007669"/>
    <property type="project" value="InterPro"/>
</dbReference>
<dbReference type="InterPro" id="IPR005302">
    <property type="entry name" value="MoCF_Sase_C"/>
</dbReference>
<proteinExistence type="predicted"/>
<keyword evidence="1" id="KW-0812">Transmembrane</keyword>
<keyword evidence="1" id="KW-1133">Transmembrane helix</keyword>
<accession>A0A2N3N913</accession>
<dbReference type="SUPFAM" id="SSF141673">
    <property type="entry name" value="MOSC N-terminal domain-like"/>
    <property type="match status" value="1"/>
</dbReference>
<dbReference type="EMBL" id="NLAX01000010">
    <property type="protein sequence ID" value="PKS08929.1"/>
    <property type="molecule type" value="Genomic_DNA"/>
</dbReference>
<evidence type="ECO:0000313" key="4">
    <source>
        <dbReference type="Proteomes" id="UP000233524"/>
    </source>
</evidence>
<dbReference type="STRING" id="41688.A0A2N3N913"/>
<dbReference type="GO" id="GO:0003824">
    <property type="term" value="F:catalytic activity"/>
    <property type="evidence" value="ECO:0007669"/>
    <property type="project" value="InterPro"/>
</dbReference>
<feature type="domain" description="MOSC" evidence="2">
    <location>
        <begin position="214"/>
        <end position="390"/>
    </location>
</feature>
<reference evidence="3 4" key="1">
    <citation type="journal article" date="2017" name="G3 (Bethesda)">
        <title>First Draft Genome Sequence of the Pathogenic Fungus Lomentospora prolificans (Formerly Scedosporium prolificans).</title>
        <authorList>
            <person name="Luo R."/>
            <person name="Zimin A."/>
            <person name="Workman R."/>
            <person name="Fan Y."/>
            <person name="Pertea G."/>
            <person name="Grossman N."/>
            <person name="Wear M.P."/>
            <person name="Jia B."/>
            <person name="Miller H."/>
            <person name="Casadevall A."/>
            <person name="Timp W."/>
            <person name="Zhang S.X."/>
            <person name="Salzberg S.L."/>
        </authorList>
    </citation>
    <scope>NUCLEOTIDE SEQUENCE [LARGE SCALE GENOMIC DNA]</scope>
    <source>
        <strain evidence="3 4">JHH-5317</strain>
    </source>
</reference>
<dbReference type="Pfam" id="PF03476">
    <property type="entry name" value="MOSC_N"/>
    <property type="match status" value="1"/>
</dbReference>
<dbReference type="AlphaFoldDB" id="A0A2N3N913"/>
<sequence>MKITGIYLYPIKGLRGIPLKEARLTPQGVKYDRRFSLWRLNEDGSLKDKIQVFTNPECSLFEQRVVGLGESDIDEEEDVSYARFTKPCPGGEKETPAVIVRYITPQNPIVPKHPAHDTPLRVPLCPDTTDLDPVTVTMYKSSAAAYRMGDLYDAWFTACFGFPIALVYIGDGKRPQLGFQPLALARMPRRSKPYALLYALLGYVTNCIVFLLTSPLLAYREKGKDCLRNAVPWVTFTDFAPFLVTSESSLADLSSRVGDKPLEMHRFRPNIIIGPSATGSDPFDDLPPWDEDFWSELSVAGSPTFKLTGNCARCTSVNVDYDTGRPTEGLRGDVLKTMARCRRVDKGKKWQAIFGRYASLATPHQQLNWWRTSQSRIPNKVALGDEVCVTTRNPERDVWDWPPLK</sequence>
<dbReference type="InterPro" id="IPR005303">
    <property type="entry name" value="MOCOS_middle"/>
</dbReference>
<dbReference type="GO" id="GO:0030170">
    <property type="term" value="F:pyridoxal phosphate binding"/>
    <property type="evidence" value="ECO:0007669"/>
    <property type="project" value="InterPro"/>
</dbReference>
<comment type="caution">
    <text evidence="3">The sequence shown here is derived from an EMBL/GenBank/DDBJ whole genome shotgun (WGS) entry which is preliminary data.</text>
</comment>
<dbReference type="InParanoid" id="A0A2N3N913"/>
<dbReference type="VEuPathDB" id="FungiDB:jhhlp_003542"/>
<evidence type="ECO:0000259" key="2">
    <source>
        <dbReference type="PROSITE" id="PS51340"/>
    </source>
</evidence>
<dbReference type="InterPro" id="IPR011037">
    <property type="entry name" value="Pyrv_Knase-like_insert_dom_sf"/>
</dbReference>
<organism evidence="3 4">
    <name type="scientific">Lomentospora prolificans</name>
    <dbReference type="NCBI Taxonomy" id="41688"/>
    <lineage>
        <taxon>Eukaryota</taxon>
        <taxon>Fungi</taxon>
        <taxon>Dikarya</taxon>
        <taxon>Ascomycota</taxon>
        <taxon>Pezizomycotina</taxon>
        <taxon>Sordariomycetes</taxon>
        <taxon>Hypocreomycetidae</taxon>
        <taxon>Microascales</taxon>
        <taxon>Microascaceae</taxon>
        <taxon>Lomentospora</taxon>
    </lineage>
</organism>
<gene>
    <name evidence="3" type="ORF">jhhlp_003542</name>
</gene>